<dbReference type="GO" id="GO:0043190">
    <property type="term" value="C:ATP-binding cassette (ABC) transporter complex"/>
    <property type="evidence" value="ECO:0007669"/>
    <property type="project" value="InterPro"/>
</dbReference>
<keyword evidence="6" id="KW-0732">Signal</keyword>
<dbReference type="GO" id="GO:0031460">
    <property type="term" value="P:glycine betaine transport"/>
    <property type="evidence" value="ECO:0007669"/>
    <property type="project" value="TreeGrafter"/>
</dbReference>
<sequence length="305" mass="34400">MRKIVLSVMMASILVFMFGCGSGEEQASSSNGESDNQSNEQSPEDSENKDQTITFGVTPWTSTVPPTEIAALILEDMGYTVEQTKADVGGVFMGLSRGDLDVFMDSWFPMHQKYMDKFGDKLDDTAVSYPEAKTGWVVPAYMEDINSIEDLKGKEDMFNNKMYGIEKGASATKESNELIKAYGLDIKQVNSSEGGMMAQATRQIKQEKPVLFFGWRPHTMFNKYDLKILSNEKGFFETSSVHVVTNSKLQERAPEAYEFLSNWSISIDDVEEMIVKIENEDMDPKKVAQEWIDNHQDKVNKMMGK</sequence>
<dbReference type="PANTHER" id="PTHR47737:SF1">
    <property type="entry name" value="GLYCINE BETAINE_PROLINE BETAINE TRANSPORT SYSTEM PERMEASE PROTEIN PROW"/>
    <property type="match status" value="1"/>
</dbReference>
<feature type="chain" id="PRO_5026114506" evidence="6">
    <location>
        <begin position="28"/>
        <end position="305"/>
    </location>
</feature>
<reference evidence="8 9" key="1">
    <citation type="submission" date="2019-11" db="EMBL/GenBank/DDBJ databases">
        <title>Genome sequences of 17 halophilic strains isolated from different environments.</title>
        <authorList>
            <person name="Furrow R.E."/>
        </authorList>
    </citation>
    <scope>NUCLEOTIDE SEQUENCE [LARGE SCALE GENOMIC DNA]</scope>
    <source>
        <strain evidence="8 9">22514_16_FS</strain>
    </source>
</reference>
<keyword evidence="4" id="KW-0472">Membrane</keyword>
<evidence type="ECO:0000256" key="6">
    <source>
        <dbReference type="SAM" id="SignalP"/>
    </source>
</evidence>
<dbReference type="SUPFAM" id="SSF53850">
    <property type="entry name" value="Periplasmic binding protein-like II"/>
    <property type="match status" value="1"/>
</dbReference>
<evidence type="ECO:0000313" key="9">
    <source>
        <dbReference type="Proteomes" id="UP000468638"/>
    </source>
</evidence>
<organism evidence="8 9">
    <name type="scientific">Pontibacillus yanchengensis</name>
    <dbReference type="NCBI Taxonomy" id="462910"/>
    <lineage>
        <taxon>Bacteria</taxon>
        <taxon>Bacillati</taxon>
        <taxon>Bacillota</taxon>
        <taxon>Bacilli</taxon>
        <taxon>Bacillales</taxon>
        <taxon>Bacillaceae</taxon>
        <taxon>Pontibacillus</taxon>
    </lineage>
</organism>
<dbReference type="PROSITE" id="PS51257">
    <property type="entry name" value="PROKAR_LIPOPROTEIN"/>
    <property type="match status" value="1"/>
</dbReference>
<dbReference type="GO" id="GO:0015226">
    <property type="term" value="F:carnitine transmembrane transporter activity"/>
    <property type="evidence" value="ECO:0007669"/>
    <property type="project" value="TreeGrafter"/>
</dbReference>
<dbReference type="RefSeq" id="WP_160848616.1">
    <property type="nucleotide sequence ID" value="NZ_WMEQ01000008.1"/>
</dbReference>
<dbReference type="EMBL" id="WMEQ01000008">
    <property type="protein sequence ID" value="MYL34322.1"/>
    <property type="molecule type" value="Genomic_DNA"/>
</dbReference>
<dbReference type="InterPro" id="IPR007210">
    <property type="entry name" value="ABC_Gly_betaine_transp_sub-bd"/>
</dbReference>
<feature type="region of interest" description="Disordered" evidence="5">
    <location>
        <begin position="25"/>
        <end position="58"/>
    </location>
</feature>
<protein>
    <submittedName>
        <fullName evidence="8">Glycine/betaine ABC transporter substrate-binding protein</fullName>
    </submittedName>
</protein>
<accession>A0A6I5A1M3</accession>
<comment type="caution">
    <text evidence="8">The sequence shown here is derived from an EMBL/GenBank/DDBJ whole genome shotgun (WGS) entry which is preliminary data.</text>
</comment>
<dbReference type="Proteomes" id="UP000468638">
    <property type="component" value="Unassembled WGS sequence"/>
</dbReference>
<feature type="compositionally biased region" description="Polar residues" evidence="5">
    <location>
        <begin position="25"/>
        <end position="41"/>
    </location>
</feature>
<dbReference type="AlphaFoldDB" id="A0A6I5A1M3"/>
<dbReference type="CDD" id="cd13639">
    <property type="entry name" value="PBP2_OpuAC_like"/>
    <property type="match status" value="1"/>
</dbReference>
<keyword evidence="2" id="KW-0813">Transport</keyword>
<feature type="signal peptide" evidence="6">
    <location>
        <begin position="1"/>
        <end position="27"/>
    </location>
</feature>
<dbReference type="GO" id="GO:0005275">
    <property type="term" value="F:amine transmembrane transporter activity"/>
    <property type="evidence" value="ECO:0007669"/>
    <property type="project" value="TreeGrafter"/>
</dbReference>
<evidence type="ECO:0000256" key="5">
    <source>
        <dbReference type="SAM" id="MobiDB-lite"/>
    </source>
</evidence>
<evidence type="ECO:0000256" key="2">
    <source>
        <dbReference type="ARBA" id="ARBA00022448"/>
    </source>
</evidence>
<proteinExistence type="predicted"/>
<feature type="domain" description="ABC-type glycine betaine transport system substrate-binding" evidence="7">
    <location>
        <begin position="52"/>
        <end position="293"/>
    </location>
</feature>
<name>A0A6I5A1M3_9BACI</name>
<dbReference type="Gene3D" id="3.40.190.10">
    <property type="entry name" value="Periplasmic binding protein-like II"/>
    <property type="match status" value="1"/>
</dbReference>
<keyword evidence="3" id="KW-1003">Cell membrane</keyword>
<evidence type="ECO:0000256" key="3">
    <source>
        <dbReference type="ARBA" id="ARBA00022475"/>
    </source>
</evidence>
<dbReference type="PANTHER" id="PTHR47737">
    <property type="entry name" value="GLYCINE BETAINE/PROLINE BETAINE TRANSPORT SYSTEM PERMEASE PROTEIN PROW"/>
    <property type="match status" value="1"/>
</dbReference>
<gene>
    <name evidence="8" type="ORF">GLW05_12005</name>
</gene>
<comment type="subcellular location">
    <subcellularLocation>
        <location evidence="1">Cell membrane</location>
    </subcellularLocation>
</comment>
<dbReference type="OrthoDB" id="9787902at2"/>
<evidence type="ECO:0000256" key="4">
    <source>
        <dbReference type="ARBA" id="ARBA00023136"/>
    </source>
</evidence>
<evidence type="ECO:0000256" key="1">
    <source>
        <dbReference type="ARBA" id="ARBA00004236"/>
    </source>
</evidence>
<evidence type="ECO:0000259" key="7">
    <source>
        <dbReference type="Pfam" id="PF04069"/>
    </source>
</evidence>
<dbReference type="GO" id="GO:0015871">
    <property type="term" value="P:choline transport"/>
    <property type="evidence" value="ECO:0007669"/>
    <property type="project" value="TreeGrafter"/>
</dbReference>
<dbReference type="Gene3D" id="3.40.190.100">
    <property type="entry name" value="Glycine betaine-binding periplasmic protein, domain 2"/>
    <property type="match status" value="1"/>
</dbReference>
<evidence type="ECO:0000313" key="8">
    <source>
        <dbReference type="EMBL" id="MYL34322.1"/>
    </source>
</evidence>
<dbReference type="Pfam" id="PF04069">
    <property type="entry name" value="OpuAC"/>
    <property type="match status" value="1"/>
</dbReference>